<dbReference type="AlphaFoldDB" id="A0A0A9A9Q1"/>
<name>A0A0A9A9Q1_ARUDO</name>
<proteinExistence type="predicted"/>
<protein>
    <submittedName>
        <fullName evidence="1">Uncharacterized protein</fullName>
    </submittedName>
</protein>
<dbReference type="EMBL" id="GBRH01252180">
    <property type="protein sequence ID" value="JAD45715.1"/>
    <property type="molecule type" value="Transcribed_RNA"/>
</dbReference>
<evidence type="ECO:0000313" key="1">
    <source>
        <dbReference type="EMBL" id="JAD45715.1"/>
    </source>
</evidence>
<sequence length="72" mass="7815">MRGYIDEMVAVGKPLEDDDLICCIPLGLDAEYKPMVENINGHIKPITLSDLYAQLLSRGAAQDTDQPVLGIG</sequence>
<organism evidence="1">
    <name type="scientific">Arundo donax</name>
    <name type="common">Giant reed</name>
    <name type="synonym">Donax arundinaceus</name>
    <dbReference type="NCBI Taxonomy" id="35708"/>
    <lineage>
        <taxon>Eukaryota</taxon>
        <taxon>Viridiplantae</taxon>
        <taxon>Streptophyta</taxon>
        <taxon>Embryophyta</taxon>
        <taxon>Tracheophyta</taxon>
        <taxon>Spermatophyta</taxon>
        <taxon>Magnoliopsida</taxon>
        <taxon>Liliopsida</taxon>
        <taxon>Poales</taxon>
        <taxon>Poaceae</taxon>
        <taxon>PACMAD clade</taxon>
        <taxon>Arundinoideae</taxon>
        <taxon>Arundineae</taxon>
        <taxon>Arundo</taxon>
    </lineage>
</organism>
<reference evidence="1" key="2">
    <citation type="journal article" date="2015" name="Data Brief">
        <title>Shoot transcriptome of the giant reed, Arundo donax.</title>
        <authorList>
            <person name="Barrero R.A."/>
            <person name="Guerrero F.D."/>
            <person name="Moolhuijzen P."/>
            <person name="Goolsby J.A."/>
            <person name="Tidwell J."/>
            <person name="Bellgard S.E."/>
            <person name="Bellgard M.I."/>
        </authorList>
    </citation>
    <scope>NUCLEOTIDE SEQUENCE</scope>
    <source>
        <tissue evidence="1">Shoot tissue taken approximately 20 cm above the soil surface</tissue>
    </source>
</reference>
<accession>A0A0A9A9Q1</accession>
<reference evidence="1" key="1">
    <citation type="submission" date="2014-09" db="EMBL/GenBank/DDBJ databases">
        <authorList>
            <person name="Magalhaes I.L.F."/>
            <person name="Oliveira U."/>
            <person name="Santos F.R."/>
            <person name="Vidigal T.H.D.A."/>
            <person name="Brescovit A.D."/>
            <person name="Santos A.J."/>
        </authorList>
    </citation>
    <scope>NUCLEOTIDE SEQUENCE</scope>
    <source>
        <tissue evidence="1">Shoot tissue taken approximately 20 cm above the soil surface</tissue>
    </source>
</reference>